<dbReference type="SUPFAM" id="SSF51445">
    <property type="entry name" value="(Trans)glycosidases"/>
    <property type="match status" value="1"/>
</dbReference>
<dbReference type="PANTHER" id="PTHR10357:SF179">
    <property type="entry name" value="NEUTRAL AND BASIC AMINO ACID TRANSPORT PROTEIN RBAT"/>
    <property type="match status" value="1"/>
</dbReference>
<dbReference type="GO" id="GO:0009313">
    <property type="term" value="P:oligosaccharide catabolic process"/>
    <property type="evidence" value="ECO:0007669"/>
    <property type="project" value="TreeGrafter"/>
</dbReference>
<dbReference type="Gene3D" id="3.90.400.10">
    <property type="entry name" value="Oligo-1,6-glucosidase, Domain 2"/>
    <property type="match status" value="1"/>
</dbReference>
<comment type="similarity">
    <text evidence="1">Belongs to the glycosyl hydrolase 13 family.</text>
</comment>
<protein>
    <recommendedName>
        <fullName evidence="3">Glycosyl hydrolase family 13 catalytic domain-containing protein</fullName>
    </recommendedName>
</protein>
<dbReference type="InterPro" id="IPR017853">
    <property type="entry name" value="GH"/>
</dbReference>
<evidence type="ECO:0000259" key="3">
    <source>
        <dbReference type="SMART" id="SM00642"/>
    </source>
</evidence>
<dbReference type="InterPro" id="IPR045857">
    <property type="entry name" value="O16G_dom_2"/>
</dbReference>
<dbReference type="SMART" id="SM00642">
    <property type="entry name" value="Aamy"/>
    <property type="match status" value="1"/>
</dbReference>
<dbReference type="OrthoDB" id="9805159at2"/>
<name>A0A2S0VNX3_9ALTE</name>
<proteinExistence type="inferred from homology"/>
<evidence type="ECO:0000256" key="1">
    <source>
        <dbReference type="ARBA" id="ARBA00008061"/>
    </source>
</evidence>
<dbReference type="EMBL" id="CP026604">
    <property type="protein sequence ID" value="AWB65917.1"/>
    <property type="molecule type" value="Genomic_DNA"/>
</dbReference>
<evidence type="ECO:0000313" key="4">
    <source>
        <dbReference type="EMBL" id="AWB65917.1"/>
    </source>
</evidence>
<gene>
    <name evidence="4" type="ORF">C2869_05425</name>
</gene>
<sequence>MRQRIVVTIAVIAVVFLIGSQINLRGSDPFFTQDDNTVSKPENVEPQSLSTTTQEPTLKANMLVENKLNSVYQIWVPSFYDSNNDGTGDLRGVIEKFDYIKALSVNTVLLSPIFESPSFHGYDPTNFFKVDADLGNLEDFKKLVSLFEQSNIKLLLDLPLNHTSEYHPWFKSSLNSEEGFKDFYVWRTELPTGYGLPWSEEENNYAVWHSKPEREGWYYGVFGYGNPDLNYANPAVVQKIKSVLKHWLALGVDGYRIDAARYLAEEGPYPLQADTKLNYGILTDLVTYSKTINPDVLFIGETFTDIASSMPYLSDGNLDAIFNFEYFNSVRSIYEDEAILTSLEQGEFNAKQALFDIFQNISPKIDTNKSLYIFLNNHDIGRLSEKAEVQKILATLTILSPYDMALYYGEELGLNQFNQHGAMYVRGLMPWNSDLASYGGFNQGHQPWVDDRNRFPWLNELEPWAQTHLSSLTATVSSAEHNADSVLTHYQQLLKLKLSDSVFSHSGSLELLPSSDSVWFVKYSNSQGERWIIQNLNPSSPQKLILPNELQVESFDVVSQVYLDNIAELELAAAQTLILSTSPNYK</sequence>
<feature type="domain" description="Glycosyl hydrolase family 13 catalytic" evidence="3">
    <location>
        <begin position="73"/>
        <end position="465"/>
    </location>
</feature>
<keyword evidence="5" id="KW-1185">Reference proteome</keyword>
<dbReference type="InterPro" id="IPR006047">
    <property type="entry name" value="GH13_cat_dom"/>
</dbReference>
<dbReference type="Gene3D" id="3.20.20.80">
    <property type="entry name" value="Glycosidases"/>
    <property type="match status" value="1"/>
</dbReference>
<evidence type="ECO:0000313" key="5">
    <source>
        <dbReference type="Proteomes" id="UP000244441"/>
    </source>
</evidence>
<organism evidence="4 5">
    <name type="scientific">Saccharobesus litoralis</name>
    <dbReference type="NCBI Taxonomy" id="2172099"/>
    <lineage>
        <taxon>Bacteria</taxon>
        <taxon>Pseudomonadati</taxon>
        <taxon>Pseudomonadota</taxon>
        <taxon>Gammaproteobacteria</taxon>
        <taxon>Alteromonadales</taxon>
        <taxon>Alteromonadaceae</taxon>
        <taxon>Saccharobesus</taxon>
    </lineage>
</organism>
<dbReference type="GO" id="GO:0004556">
    <property type="term" value="F:alpha-amylase activity"/>
    <property type="evidence" value="ECO:0007669"/>
    <property type="project" value="TreeGrafter"/>
</dbReference>
<evidence type="ECO:0000256" key="2">
    <source>
        <dbReference type="SAM" id="MobiDB-lite"/>
    </source>
</evidence>
<dbReference type="SMR" id="A0A2S0VNX3"/>
<feature type="region of interest" description="Disordered" evidence="2">
    <location>
        <begin position="34"/>
        <end position="53"/>
    </location>
</feature>
<dbReference type="Proteomes" id="UP000244441">
    <property type="component" value="Chromosome"/>
</dbReference>
<dbReference type="AlphaFoldDB" id="A0A2S0VNX3"/>
<accession>A0A2S0VNX3</accession>
<dbReference type="PANTHER" id="PTHR10357">
    <property type="entry name" value="ALPHA-AMYLASE FAMILY MEMBER"/>
    <property type="match status" value="1"/>
</dbReference>
<dbReference type="RefSeq" id="WP_108601990.1">
    <property type="nucleotide sequence ID" value="NZ_CP026604.1"/>
</dbReference>
<dbReference type="Pfam" id="PF00128">
    <property type="entry name" value="Alpha-amylase"/>
    <property type="match status" value="1"/>
</dbReference>
<dbReference type="KEGG" id="cate:C2869_05425"/>
<reference evidence="4 5" key="1">
    <citation type="submission" date="2018-01" db="EMBL/GenBank/DDBJ databases">
        <title>Genome sequence of a Cantenovulum-like bacteria.</title>
        <authorList>
            <person name="Tan W.R."/>
            <person name="Lau N.-S."/>
            <person name="Go F."/>
            <person name="Amirul A.-A.A."/>
        </authorList>
    </citation>
    <scope>NUCLEOTIDE SEQUENCE [LARGE SCALE GENOMIC DNA]</scope>
    <source>
        <strain evidence="4 5">CCB-QB4</strain>
    </source>
</reference>